<feature type="domain" description="F-box" evidence="1">
    <location>
        <begin position="389"/>
        <end position="430"/>
    </location>
</feature>
<evidence type="ECO:0000313" key="2">
    <source>
        <dbReference type="EMBL" id="PPQ69764.1"/>
    </source>
</evidence>
<dbReference type="Pfam" id="PF12937">
    <property type="entry name" value="F-box-like"/>
    <property type="match status" value="1"/>
</dbReference>
<dbReference type="InterPro" id="IPR036047">
    <property type="entry name" value="F-box-like_dom_sf"/>
</dbReference>
<organism evidence="2 3">
    <name type="scientific">Panaeolus cyanescens</name>
    <dbReference type="NCBI Taxonomy" id="181874"/>
    <lineage>
        <taxon>Eukaryota</taxon>
        <taxon>Fungi</taxon>
        <taxon>Dikarya</taxon>
        <taxon>Basidiomycota</taxon>
        <taxon>Agaricomycotina</taxon>
        <taxon>Agaricomycetes</taxon>
        <taxon>Agaricomycetidae</taxon>
        <taxon>Agaricales</taxon>
        <taxon>Agaricineae</taxon>
        <taxon>Galeropsidaceae</taxon>
        <taxon>Panaeolus</taxon>
    </lineage>
</organism>
<gene>
    <name evidence="2" type="ORF">CVT24_002976</name>
</gene>
<reference evidence="2 3" key="1">
    <citation type="journal article" date="2018" name="Evol. Lett.">
        <title>Horizontal gene cluster transfer increased hallucinogenic mushroom diversity.</title>
        <authorList>
            <person name="Reynolds H.T."/>
            <person name="Vijayakumar V."/>
            <person name="Gluck-Thaler E."/>
            <person name="Korotkin H.B."/>
            <person name="Matheny P.B."/>
            <person name="Slot J.C."/>
        </authorList>
    </citation>
    <scope>NUCLEOTIDE SEQUENCE [LARGE SCALE GENOMIC DNA]</scope>
    <source>
        <strain evidence="2 3">2629</strain>
    </source>
</reference>
<dbReference type="SUPFAM" id="SSF81383">
    <property type="entry name" value="F-box domain"/>
    <property type="match status" value="2"/>
</dbReference>
<dbReference type="SMART" id="SM00256">
    <property type="entry name" value="FBOX"/>
    <property type="match status" value="2"/>
</dbReference>
<feature type="domain" description="F-box" evidence="1">
    <location>
        <begin position="7"/>
        <end position="48"/>
    </location>
</feature>
<keyword evidence="3" id="KW-1185">Reference proteome</keyword>
<sequence length="890" mass="101752">MVHALDLPPDIWNYIIDNCLDAEDMIALLQTCHALHSLLSSKVTWSNKMKEAIRYEGMFAPSFDPDLMGLCDYKRALLAPGRMISKIESIQAGMEEEDVKLYPLSRRLLPFRFNSQILVMLLLPGGRYLVVKTSIETVVVDILSHKAPTDQMRQANKEKVILSSSIFLASQSQDASKFRIAVVENPGILYYAPLRIISFLGANILKLVVDTMQRAFIIFTDQTVLFYDLDKILSIKKSGYIRDLTPRWCKPLHIGSFYDPKIPAVPASSEATLFFTLNIWYYTHRSLPGFDLILWDTLLDHTYSYTYEISYDAKTGEPSIHLTQMDLIPNIIEEEIGIKHNRICAGKTVLVWERIDDARLFTIVKPTTVEDQRTTITRGDSKAMYALDLPTDIWLLILQVYLDPEDIINLLKSCRAFNSLCDDTVLWTQKLMETSTTDDTFLPKSNLDPSQLNTYKRAVLAPARMESKLIERQMAADEESSKLYPLSQRILPFTRGSPVMQLLIPGGRYLVVKTIPEITVVDVYSDDPPPEEARLRCRWQHGRASDTGIFLAAPSSDGSRIRIVLVESKIEGIITVFEFNPATSHLRELDSHQHNHRCRDPLDYSLLTNYHCETLVGDLFCYFNPSAYRVCVWNFMEDVFISWSVDPFHCDPYFPFRKILVDTVRRTFIVITDRYILLFWDLDRITSIKKSGHIPSFPPKWVKPVIFGEPTSPLSPGPAHTHRHAFFFSLNTWHHTRSLLSGFDVLVWNTSLDRTYCYTYEIHYDKDKDNEPDIRIAQLHLIPNIDGHDVGIKHNRLCAGKTILVWERYVDGRLFAVVKPTLVQDLNSKDGPPVHEYDFGTELVRYMKGDDTKKVPLGLSTFDPVSGRLCTTDRGGTSITVSDYLGDFGV</sequence>
<dbReference type="InterPro" id="IPR001810">
    <property type="entry name" value="F-box_dom"/>
</dbReference>
<evidence type="ECO:0000313" key="3">
    <source>
        <dbReference type="Proteomes" id="UP000284842"/>
    </source>
</evidence>
<dbReference type="CDD" id="cd09917">
    <property type="entry name" value="F-box_SF"/>
    <property type="match status" value="2"/>
</dbReference>
<dbReference type="OrthoDB" id="2688364at2759"/>
<dbReference type="Proteomes" id="UP000284842">
    <property type="component" value="Unassembled WGS sequence"/>
</dbReference>
<name>A0A409VU37_9AGAR</name>
<dbReference type="EMBL" id="NHTK01005975">
    <property type="protein sequence ID" value="PPQ69764.1"/>
    <property type="molecule type" value="Genomic_DNA"/>
</dbReference>
<dbReference type="InParanoid" id="A0A409VU37"/>
<proteinExistence type="predicted"/>
<protein>
    <recommendedName>
        <fullName evidence="1">F-box domain-containing protein</fullName>
    </recommendedName>
</protein>
<accession>A0A409VU37</accession>
<comment type="caution">
    <text evidence="2">The sequence shown here is derived from an EMBL/GenBank/DDBJ whole genome shotgun (WGS) entry which is preliminary data.</text>
</comment>
<evidence type="ECO:0000259" key="1">
    <source>
        <dbReference type="SMART" id="SM00256"/>
    </source>
</evidence>
<dbReference type="Gene3D" id="1.20.1280.50">
    <property type="match status" value="1"/>
</dbReference>
<dbReference type="AlphaFoldDB" id="A0A409VU37"/>